<dbReference type="Gene3D" id="3.30.70.2460">
    <property type="entry name" value="Rad4, beta-hairpin domain BHD3"/>
    <property type="match status" value="1"/>
</dbReference>
<dbReference type="PANTHER" id="PTHR12135">
    <property type="entry name" value="DNA REPAIR PROTEIN XP-C / RAD4"/>
    <property type="match status" value="1"/>
</dbReference>
<dbReference type="InterPro" id="IPR042488">
    <property type="entry name" value="Rad4_BHD3_sf"/>
</dbReference>
<dbReference type="PANTHER" id="PTHR12135:SF0">
    <property type="entry name" value="DNA REPAIR PROTEIN COMPLEMENTING XP-C CELLS"/>
    <property type="match status" value="1"/>
</dbReference>
<comment type="caution">
    <text evidence="10">The sequence shown here is derived from an EMBL/GenBank/DDBJ whole genome shotgun (WGS) entry which is preliminary data.</text>
</comment>
<dbReference type="InterPro" id="IPR018327">
    <property type="entry name" value="BHD_2"/>
</dbReference>
<dbReference type="InterPro" id="IPR018325">
    <property type="entry name" value="Rad4/PNGase_transGLS-fold"/>
</dbReference>
<evidence type="ECO:0008006" key="12">
    <source>
        <dbReference type="Google" id="ProtNLM"/>
    </source>
</evidence>
<keyword evidence="11" id="KW-1185">Reference proteome</keyword>
<organism evidence="10 11">
    <name type="scientific">Aspergillus granulosus</name>
    <dbReference type="NCBI Taxonomy" id="176169"/>
    <lineage>
        <taxon>Eukaryota</taxon>
        <taxon>Fungi</taxon>
        <taxon>Dikarya</taxon>
        <taxon>Ascomycota</taxon>
        <taxon>Pezizomycotina</taxon>
        <taxon>Eurotiomycetes</taxon>
        <taxon>Eurotiomycetidae</taxon>
        <taxon>Eurotiales</taxon>
        <taxon>Aspergillaceae</taxon>
        <taxon>Aspergillus</taxon>
        <taxon>Aspergillus subgen. Nidulantes</taxon>
    </lineage>
</organism>
<comment type="subcellular location">
    <subcellularLocation>
        <location evidence="1">Nucleus</location>
    </subcellularLocation>
</comment>
<dbReference type="InterPro" id="IPR004583">
    <property type="entry name" value="DNA_repair_Rad4"/>
</dbReference>
<feature type="compositionally biased region" description="Polar residues" evidence="6">
    <location>
        <begin position="934"/>
        <end position="954"/>
    </location>
</feature>
<feature type="domain" description="Rad4 beta-hairpin" evidence="7">
    <location>
        <begin position="494"/>
        <end position="554"/>
    </location>
</feature>
<protein>
    <recommendedName>
        <fullName evidence="12">Rad4-domain-containing protein</fullName>
    </recommendedName>
</protein>
<gene>
    <name evidence="10" type="ORF">BJX63DRAFT_392362</name>
</gene>
<dbReference type="InterPro" id="IPR018326">
    <property type="entry name" value="Rad4_beta-hairpin_dom1"/>
</dbReference>
<dbReference type="InterPro" id="IPR036985">
    <property type="entry name" value="Transglutaminase-like_sf"/>
</dbReference>
<feature type="domain" description="Rad4 beta-hairpin" evidence="9">
    <location>
        <begin position="621"/>
        <end position="695"/>
    </location>
</feature>
<evidence type="ECO:0000256" key="1">
    <source>
        <dbReference type="ARBA" id="ARBA00004123"/>
    </source>
</evidence>
<feature type="region of interest" description="Disordered" evidence="6">
    <location>
        <begin position="862"/>
        <end position="888"/>
    </location>
</feature>
<evidence type="ECO:0000256" key="3">
    <source>
        <dbReference type="ARBA" id="ARBA00022763"/>
    </source>
</evidence>
<feature type="domain" description="Rad4 beta-hairpin" evidence="8">
    <location>
        <begin position="556"/>
        <end position="614"/>
    </location>
</feature>
<dbReference type="Pfam" id="PF10404">
    <property type="entry name" value="BHD_2"/>
    <property type="match status" value="1"/>
</dbReference>
<evidence type="ECO:0000256" key="4">
    <source>
        <dbReference type="ARBA" id="ARBA00023204"/>
    </source>
</evidence>
<name>A0ABR4HG58_9EURO</name>
<dbReference type="Gene3D" id="3.90.260.10">
    <property type="entry name" value="Transglutaminase-like"/>
    <property type="match status" value="1"/>
</dbReference>
<dbReference type="InterPro" id="IPR018328">
    <property type="entry name" value="Rad4_beta-hairpin_dom3"/>
</dbReference>
<evidence type="ECO:0000259" key="9">
    <source>
        <dbReference type="SMART" id="SM01032"/>
    </source>
</evidence>
<evidence type="ECO:0000259" key="8">
    <source>
        <dbReference type="SMART" id="SM01031"/>
    </source>
</evidence>
<feature type="region of interest" description="Disordered" evidence="6">
    <location>
        <begin position="331"/>
        <end position="376"/>
    </location>
</feature>
<dbReference type="SMART" id="SM01030">
    <property type="entry name" value="BHD_1"/>
    <property type="match status" value="1"/>
</dbReference>
<dbReference type="Gene3D" id="2.20.20.110">
    <property type="entry name" value="Rad4, beta-hairpin domain BHD1"/>
    <property type="match status" value="1"/>
</dbReference>
<evidence type="ECO:0000313" key="10">
    <source>
        <dbReference type="EMBL" id="KAL2814471.1"/>
    </source>
</evidence>
<feature type="compositionally biased region" description="Polar residues" evidence="6">
    <location>
        <begin position="337"/>
        <end position="347"/>
    </location>
</feature>
<accession>A0ABR4HG58</accession>
<keyword evidence="5" id="KW-0539">Nucleus</keyword>
<evidence type="ECO:0000313" key="11">
    <source>
        <dbReference type="Proteomes" id="UP001610334"/>
    </source>
</evidence>
<dbReference type="EMBL" id="JBFXLT010000033">
    <property type="protein sequence ID" value="KAL2814471.1"/>
    <property type="molecule type" value="Genomic_DNA"/>
</dbReference>
<dbReference type="SMART" id="SM01031">
    <property type="entry name" value="BHD_2"/>
    <property type="match status" value="1"/>
</dbReference>
<proteinExistence type="inferred from homology"/>
<dbReference type="Gene3D" id="3.30.60.290">
    <property type="entry name" value="Rad4, beta-hairpin domain BHD2"/>
    <property type="match status" value="1"/>
</dbReference>
<sequence>MRPARPANRGGLRSRRSRRQADDEEVPEVYREMLAEAEAREDGLAESDRPRKRFKPAGQRATSARARAVEDTTRDAVGTGGEATKRPQIVYNSPSEESDESDIEWEEVDIQKAATPDSVARVSGDDDEPLQITFDNHGDQKRRILRRKPVTAAEKRIRLDVHKTHLLCLLCHVQRRNLWCNDEEVQGFLKNMLSKHVISQLNPPENKPQHTRSAMFLDGLNRAGEIFHRRFRVTKPGLRRAHWSEDLEALKRKTEGIMSDAELFLDREDFCKQARAMQGSRDLGAQLFCALLRSAAVEARLVCSLQPLPFSGTTGDIPIRPERQPIVISSDDHDSLTEGQAKSDTSPRPSPIRRLGRPGFKPAPVSKAFIGRPPPPRESSYPVFWVEAFNEAFQKWVVIDPVVTKTLAKPHKLEPPATDPYNLLSYVVAFEEDASARDVTRRYTKVFNAKIRKNRVESTKNGEAWWERVLQLFEKPFLEDRDELEIGELTAKTASEPMPRNVQDFKDHPIYALERHLRRNEVIFPKRVTGHVNLGKSGAKGQALEPVYRRSDVHVLRSANKWYRLGRDIKLGEQALKRIPARNKPVNIDDDENSDMAEETALYAFFQTELYKPPPVVQGRIPKNAYGNLDVYVPSMVPPGGVHVPHPEAARAARTLGIDYADTVTGFNFKGRHGTAVFNGIVVASEYREAVIEVIRCFEDEKLQNKQEQKAAEVLRLWRHFLLKLRIAERVKGYTVEGEADDEDSVGVVGQSDVEDMGGGFLLESDKGIAELTTRAATGASTSIDETGGGFLPESDDSFATNSKFESLKHSHQSTKGKDPLPIDADGPIGGGFVPGEPTNNPTANTSTRAARSKYSLIVTPRETPAGLEDRTEPNQPTQSWPHDKMAPGTSARAAISVVSSVHDSTSAAAESPIVVDLSVNDPVSPSIEMFSHAPSQAKSQVPSESVEVLSQNSEEIEGSLLSEDPEDEDAVPEWLMSD</sequence>
<keyword evidence="4" id="KW-0234">DNA repair</keyword>
<dbReference type="Pfam" id="PF10403">
    <property type="entry name" value="BHD_1"/>
    <property type="match status" value="1"/>
</dbReference>
<dbReference type="Proteomes" id="UP001610334">
    <property type="component" value="Unassembled WGS sequence"/>
</dbReference>
<keyword evidence="3" id="KW-0227">DNA damage</keyword>
<dbReference type="Pfam" id="PF10405">
    <property type="entry name" value="BHD_3"/>
    <property type="match status" value="1"/>
</dbReference>
<dbReference type="InterPro" id="IPR038765">
    <property type="entry name" value="Papain-like_cys_pep_sf"/>
</dbReference>
<feature type="region of interest" description="Disordered" evidence="6">
    <location>
        <begin position="932"/>
        <end position="979"/>
    </location>
</feature>
<feature type="region of interest" description="Disordered" evidence="6">
    <location>
        <begin position="1"/>
        <end position="86"/>
    </location>
</feature>
<dbReference type="SUPFAM" id="SSF54001">
    <property type="entry name" value="Cysteine proteinases"/>
    <property type="match status" value="1"/>
</dbReference>
<evidence type="ECO:0000256" key="6">
    <source>
        <dbReference type="SAM" id="MobiDB-lite"/>
    </source>
</evidence>
<comment type="similarity">
    <text evidence="2">Belongs to the XPC family.</text>
</comment>
<dbReference type="SMART" id="SM01032">
    <property type="entry name" value="BHD_3"/>
    <property type="match status" value="1"/>
</dbReference>
<evidence type="ECO:0000259" key="7">
    <source>
        <dbReference type="SMART" id="SM01030"/>
    </source>
</evidence>
<reference evidence="10 11" key="1">
    <citation type="submission" date="2024-07" db="EMBL/GenBank/DDBJ databases">
        <title>Section-level genome sequencing and comparative genomics of Aspergillus sections Usti and Cavernicolus.</title>
        <authorList>
            <consortium name="Lawrence Berkeley National Laboratory"/>
            <person name="Nybo J.L."/>
            <person name="Vesth T.C."/>
            <person name="Theobald S."/>
            <person name="Frisvad J.C."/>
            <person name="Larsen T.O."/>
            <person name="Kjaerboelling I."/>
            <person name="Rothschild-Mancinelli K."/>
            <person name="Lyhne E.K."/>
            <person name="Kogle M.E."/>
            <person name="Barry K."/>
            <person name="Clum A."/>
            <person name="Na H."/>
            <person name="Ledsgaard L."/>
            <person name="Lin J."/>
            <person name="Lipzen A."/>
            <person name="Kuo A."/>
            <person name="Riley R."/>
            <person name="Mondo S."/>
            <person name="Labutti K."/>
            <person name="Haridas S."/>
            <person name="Pangalinan J."/>
            <person name="Salamov A.A."/>
            <person name="Simmons B.A."/>
            <person name="Magnuson J.K."/>
            <person name="Chen J."/>
            <person name="Drula E."/>
            <person name="Henrissat B."/>
            <person name="Wiebenga A."/>
            <person name="Lubbers R.J."/>
            <person name="Gomes A.C."/>
            <person name="Makela M.R."/>
            <person name="Stajich J."/>
            <person name="Grigoriev I.V."/>
            <person name="Mortensen U.H."/>
            <person name="De Vries R.P."/>
            <person name="Baker S.E."/>
            <person name="Andersen M.R."/>
        </authorList>
    </citation>
    <scope>NUCLEOTIDE SEQUENCE [LARGE SCALE GENOMIC DNA]</scope>
    <source>
        <strain evidence="10 11">CBS 588.65</strain>
    </source>
</reference>
<evidence type="ECO:0000256" key="5">
    <source>
        <dbReference type="ARBA" id="ARBA00023242"/>
    </source>
</evidence>
<feature type="compositionally biased region" description="Basic and acidic residues" evidence="6">
    <location>
        <begin position="28"/>
        <end position="49"/>
    </location>
</feature>
<dbReference type="Pfam" id="PF03835">
    <property type="entry name" value="Rad4"/>
    <property type="match status" value="1"/>
</dbReference>
<evidence type="ECO:0000256" key="2">
    <source>
        <dbReference type="ARBA" id="ARBA00009525"/>
    </source>
</evidence>